<reference evidence="1 2" key="1">
    <citation type="submission" date="2018-11" db="EMBL/GenBank/DDBJ databases">
        <authorList>
            <consortium name="Pathogen Informatics"/>
        </authorList>
    </citation>
    <scope>NUCLEOTIDE SEQUENCE [LARGE SCALE GENOMIC DNA]</scope>
</reference>
<dbReference type="OrthoDB" id="29306at2759"/>
<keyword evidence="2" id="KW-1185">Reference proteome</keyword>
<dbReference type="Proteomes" id="UP000281553">
    <property type="component" value="Unassembled WGS sequence"/>
</dbReference>
<accession>A0A3P7QZY2</accession>
<organism evidence="1 2">
    <name type="scientific">Dibothriocephalus latus</name>
    <name type="common">Fish tapeworm</name>
    <name type="synonym">Diphyllobothrium latum</name>
    <dbReference type="NCBI Taxonomy" id="60516"/>
    <lineage>
        <taxon>Eukaryota</taxon>
        <taxon>Metazoa</taxon>
        <taxon>Spiralia</taxon>
        <taxon>Lophotrochozoa</taxon>
        <taxon>Platyhelminthes</taxon>
        <taxon>Cestoda</taxon>
        <taxon>Eucestoda</taxon>
        <taxon>Diphyllobothriidea</taxon>
        <taxon>Diphyllobothriidae</taxon>
        <taxon>Dibothriocephalus</taxon>
    </lineage>
</organism>
<dbReference type="EMBL" id="UYRU01085985">
    <property type="protein sequence ID" value="VDN34819.1"/>
    <property type="molecule type" value="Genomic_DNA"/>
</dbReference>
<name>A0A3P7QZY2_DIBLA</name>
<evidence type="ECO:0000313" key="2">
    <source>
        <dbReference type="Proteomes" id="UP000281553"/>
    </source>
</evidence>
<dbReference type="AlphaFoldDB" id="A0A3P7QZY2"/>
<evidence type="ECO:0000313" key="1">
    <source>
        <dbReference type="EMBL" id="VDN34819.1"/>
    </source>
</evidence>
<gene>
    <name evidence="1" type="ORF">DILT_LOCUS16608</name>
</gene>
<dbReference type="InterPro" id="IPR036322">
    <property type="entry name" value="WD40_repeat_dom_sf"/>
</dbReference>
<dbReference type="SUPFAM" id="SSF50978">
    <property type="entry name" value="WD40 repeat-like"/>
    <property type="match status" value="1"/>
</dbReference>
<sequence>MTCRNLVTILKSFPLFFQGPSFTGLDSPGPIRSLAAIGDGMTVVCGFDSGLMSAVELRSGQIVALWRAHSDAVSQVTIFAFTFRVIS</sequence>
<protein>
    <submittedName>
        <fullName evidence="1">Uncharacterized protein</fullName>
    </submittedName>
</protein>
<proteinExistence type="predicted"/>